<comment type="catalytic activity">
    <reaction evidence="1">
        <text>ATP + protein L-histidine = ADP + protein N-phospho-L-histidine.</text>
        <dbReference type="EC" id="2.7.13.3"/>
    </reaction>
</comment>
<protein>
    <recommendedName>
        <fullName evidence="3">Chemotaxis protein CheA</fullName>
        <ecNumber evidence="2">2.7.13.3</ecNumber>
    </recommendedName>
</protein>
<dbReference type="EC" id="2.7.13.3" evidence="2"/>
<dbReference type="InterPro" id="IPR008207">
    <property type="entry name" value="Sig_transdc_His_kin_Hpt_dom"/>
</dbReference>
<comment type="caution">
    <text evidence="16">The sequence shown here is derived from an EMBL/GenBank/DDBJ whole genome shotgun (WGS) entry which is preliminary data.</text>
</comment>
<feature type="domain" description="CheW-like" evidence="14">
    <location>
        <begin position="583"/>
        <end position="717"/>
    </location>
</feature>
<keyword evidence="8" id="KW-0418">Kinase</keyword>
<accession>A0ABY3CFN6</accession>
<dbReference type="InterPro" id="IPR051315">
    <property type="entry name" value="Bact_Chemotaxis_CheA"/>
</dbReference>
<feature type="domain" description="Histidine kinase" evidence="13">
    <location>
        <begin position="381"/>
        <end position="581"/>
    </location>
</feature>
<evidence type="ECO:0000259" key="14">
    <source>
        <dbReference type="PROSITE" id="PS50851"/>
    </source>
</evidence>
<evidence type="ECO:0000259" key="15">
    <source>
        <dbReference type="PROSITE" id="PS50894"/>
    </source>
</evidence>
<evidence type="ECO:0000256" key="3">
    <source>
        <dbReference type="ARBA" id="ARBA00021495"/>
    </source>
</evidence>
<dbReference type="Gene3D" id="3.30.565.10">
    <property type="entry name" value="Histidine kinase-like ATPase, C-terminal domain"/>
    <property type="match status" value="1"/>
</dbReference>
<feature type="modified residue" description="Phosphohistidine" evidence="12">
    <location>
        <position position="47"/>
    </location>
</feature>
<dbReference type="EMBL" id="RYFG02000014">
    <property type="protein sequence ID" value="TRX02114.1"/>
    <property type="molecule type" value="Genomic_DNA"/>
</dbReference>
<dbReference type="PANTHER" id="PTHR43395">
    <property type="entry name" value="SENSOR HISTIDINE KINASE CHEA"/>
    <property type="match status" value="1"/>
</dbReference>
<evidence type="ECO:0000256" key="2">
    <source>
        <dbReference type="ARBA" id="ARBA00012438"/>
    </source>
</evidence>
<dbReference type="InterPro" id="IPR036097">
    <property type="entry name" value="HisK_dim/P_sf"/>
</dbReference>
<evidence type="ECO:0000256" key="10">
    <source>
        <dbReference type="ARBA" id="ARBA00023012"/>
    </source>
</evidence>
<evidence type="ECO:0000256" key="8">
    <source>
        <dbReference type="ARBA" id="ARBA00022777"/>
    </source>
</evidence>
<evidence type="ECO:0000256" key="5">
    <source>
        <dbReference type="ARBA" id="ARBA00022553"/>
    </source>
</evidence>
<keyword evidence="9" id="KW-0067">ATP-binding</keyword>
<dbReference type="Gene3D" id="2.30.30.40">
    <property type="entry name" value="SH3 Domains"/>
    <property type="match status" value="1"/>
</dbReference>
<dbReference type="SMART" id="SM01231">
    <property type="entry name" value="H-kinase_dim"/>
    <property type="match status" value="1"/>
</dbReference>
<dbReference type="PROSITE" id="PS50851">
    <property type="entry name" value="CHEW"/>
    <property type="match status" value="1"/>
</dbReference>
<dbReference type="CDD" id="cd16916">
    <property type="entry name" value="HATPase_CheA-like"/>
    <property type="match status" value="1"/>
</dbReference>
<dbReference type="InterPro" id="IPR005467">
    <property type="entry name" value="His_kinase_dom"/>
</dbReference>
<evidence type="ECO:0000313" key="17">
    <source>
        <dbReference type="Proteomes" id="UP000733744"/>
    </source>
</evidence>
<dbReference type="Proteomes" id="UP000733744">
    <property type="component" value="Unassembled WGS sequence"/>
</dbReference>
<proteinExistence type="predicted"/>
<feature type="domain" description="HPt" evidence="15">
    <location>
        <begin position="1"/>
        <end position="104"/>
    </location>
</feature>
<dbReference type="PROSITE" id="PS50894">
    <property type="entry name" value="HPT"/>
    <property type="match status" value="1"/>
</dbReference>
<evidence type="ECO:0000256" key="6">
    <source>
        <dbReference type="ARBA" id="ARBA00022679"/>
    </source>
</evidence>
<dbReference type="PANTHER" id="PTHR43395:SF10">
    <property type="entry name" value="CHEMOTAXIS PROTEIN CHEA"/>
    <property type="match status" value="1"/>
</dbReference>
<dbReference type="CDD" id="cd00088">
    <property type="entry name" value="HPT"/>
    <property type="match status" value="1"/>
</dbReference>
<dbReference type="SUPFAM" id="SSF47226">
    <property type="entry name" value="Histidine-containing phosphotransfer domain, HPT domain"/>
    <property type="match status" value="1"/>
</dbReference>
<dbReference type="SUPFAM" id="SSF50341">
    <property type="entry name" value="CheW-like"/>
    <property type="match status" value="1"/>
</dbReference>
<keyword evidence="17" id="KW-1185">Reference proteome</keyword>
<dbReference type="PROSITE" id="PS50109">
    <property type="entry name" value="HIS_KIN"/>
    <property type="match status" value="1"/>
</dbReference>
<evidence type="ECO:0000256" key="4">
    <source>
        <dbReference type="ARBA" id="ARBA00022500"/>
    </source>
</evidence>
<dbReference type="PRINTS" id="PR00344">
    <property type="entry name" value="BCTRLSENSOR"/>
</dbReference>
<dbReference type="SMART" id="SM00387">
    <property type="entry name" value="HATPase_c"/>
    <property type="match status" value="1"/>
</dbReference>
<dbReference type="Pfam" id="PF01627">
    <property type="entry name" value="Hpt"/>
    <property type="match status" value="1"/>
</dbReference>
<keyword evidence="4" id="KW-0145">Chemotaxis</keyword>
<evidence type="ECO:0000313" key="16">
    <source>
        <dbReference type="EMBL" id="TRX02114.1"/>
    </source>
</evidence>
<dbReference type="InterPro" id="IPR036641">
    <property type="entry name" value="HPT_dom_sf"/>
</dbReference>
<evidence type="ECO:0000256" key="9">
    <source>
        <dbReference type="ARBA" id="ARBA00022840"/>
    </source>
</evidence>
<evidence type="ECO:0000259" key="13">
    <source>
        <dbReference type="PROSITE" id="PS50109"/>
    </source>
</evidence>
<keyword evidence="10" id="KW-0902">Two-component regulatory system</keyword>
<dbReference type="InterPro" id="IPR036890">
    <property type="entry name" value="HATPase_C_sf"/>
</dbReference>
<dbReference type="Gene3D" id="1.20.120.160">
    <property type="entry name" value="HPT domain"/>
    <property type="match status" value="1"/>
</dbReference>
<dbReference type="CDD" id="cd00731">
    <property type="entry name" value="CheA_reg"/>
    <property type="match status" value="1"/>
</dbReference>
<name>A0ABY3CFN6_9GAMM</name>
<dbReference type="SUPFAM" id="SSF47384">
    <property type="entry name" value="Homodimeric domain of signal transducing histidine kinase"/>
    <property type="match status" value="1"/>
</dbReference>
<gene>
    <name evidence="16" type="ORF">EKO24_003020</name>
</gene>
<evidence type="ECO:0000256" key="1">
    <source>
        <dbReference type="ARBA" id="ARBA00000085"/>
    </source>
</evidence>
<keyword evidence="7" id="KW-0547">Nucleotide-binding</keyword>
<dbReference type="SMART" id="SM00260">
    <property type="entry name" value="CheW"/>
    <property type="match status" value="1"/>
</dbReference>
<dbReference type="InterPro" id="IPR002545">
    <property type="entry name" value="CheW-lke_dom"/>
</dbReference>
<evidence type="ECO:0000256" key="11">
    <source>
        <dbReference type="ARBA" id="ARBA00035100"/>
    </source>
</evidence>
<dbReference type="Pfam" id="PF02895">
    <property type="entry name" value="H-kinase_dim"/>
    <property type="match status" value="1"/>
</dbReference>
<dbReference type="InterPro" id="IPR037006">
    <property type="entry name" value="CheA-like_homodim_sf"/>
</dbReference>
<sequence length="729" mass="80916">MSDISPALETFSQEVDELLTAMEDALLGLEAAPDDADCINSIFRAMHTIKGSSGLFGFDDIVSFTHQVETVLDKVRNGERSIDSELIAVLLACKDHTAQIVQHVLFNEDEPLPEELQQQSQMLIAGLTGQSAAAAGVPSTQEEKADHFEVDPNTTDSSDNWVISLAFKPDALRNGMDPLSFIRYLQTLGKIVEAIITMPELLNFEDVNPQSCYLSFKIIFNSGCDKKTIEDVFEFAEDDCNIHILPPNSRQEHYLQLLDNLPEDQVKRLGEMLVEIGALTEKEVMRTLHEQWDDANDEPKPLGEMLLEKNILQQPVIEQALKKQESVKQKVNKESNYIRVDAAKLGYLINLVGELVISGAAMRLMVDKHGLSDVDDVASTMSHLVEDIRDTALQLRMVQIGETFTRFQRVVHDVSKELGKQIQLQITGGESELDKTVVEKINDPLTHLVRNSLDHGIETPAERLRAGKPEKGTIQLNAYHDSGRIVIQISDDGKGLDPDRIFAKAVAKGLIKPDQMLSKSEIYHLIFEPGLSTKEEANNLSGRGVGMDVVKRNIEALRGTVSVDSELGQGTVVTIHLPLTLAIIDGFMVEAQKERYIIPLSMVEECVEMSSEEWQIDDVQHYVNLRGQVLPYLRLGDFFHKNKKHTHTQRESLVVVRFGEAKAGFVVDELHGENQTVIKPLGKLFENLNGIGGATVLGSGDVALILDVQGLIQYARKRVNPTLALSSGI</sequence>
<dbReference type="Gene3D" id="1.10.287.560">
    <property type="entry name" value="Histidine kinase CheA-like, homodimeric domain"/>
    <property type="match status" value="1"/>
</dbReference>
<evidence type="ECO:0000256" key="7">
    <source>
        <dbReference type="ARBA" id="ARBA00022741"/>
    </source>
</evidence>
<dbReference type="Pfam" id="PF02518">
    <property type="entry name" value="HATPase_c"/>
    <property type="match status" value="1"/>
</dbReference>
<reference evidence="16 17" key="1">
    <citation type="journal article" date="2019" name="Antonie Van Leeuwenhoek">
        <title>Description of 'Ca. Methylobacter oryzae' KRF1, a novel species from the environmentally important Methylobacter clade 2.</title>
        <authorList>
            <person name="Khatri K."/>
            <person name="Mohite J.A."/>
            <person name="Pandit P.S."/>
            <person name="Bahulikar R."/>
            <person name="Rahalkar M.C."/>
        </authorList>
    </citation>
    <scope>NUCLEOTIDE SEQUENCE [LARGE SCALE GENOMIC DNA]</scope>
    <source>
        <strain evidence="16 17">KRF1</strain>
    </source>
</reference>
<dbReference type="RefSeq" id="WP_127030526.1">
    <property type="nucleotide sequence ID" value="NZ_RYFG02000014.1"/>
</dbReference>
<organism evidence="16 17">
    <name type="scientific">Candidatus Methylobacter oryzae</name>
    <dbReference type="NCBI Taxonomy" id="2497749"/>
    <lineage>
        <taxon>Bacteria</taxon>
        <taxon>Pseudomonadati</taxon>
        <taxon>Pseudomonadota</taxon>
        <taxon>Gammaproteobacteria</taxon>
        <taxon>Methylococcales</taxon>
        <taxon>Methylococcaceae</taxon>
        <taxon>Methylobacter</taxon>
    </lineage>
</organism>
<dbReference type="InterPro" id="IPR004105">
    <property type="entry name" value="CheA-like_dim"/>
</dbReference>
<dbReference type="InterPro" id="IPR003594">
    <property type="entry name" value="HATPase_dom"/>
</dbReference>
<dbReference type="SUPFAM" id="SSF55874">
    <property type="entry name" value="ATPase domain of HSP90 chaperone/DNA topoisomerase II/histidine kinase"/>
    <property type="match status" value="1"/>
</dbReference>
<keyword evidence="5 12" id="KW-0597">Phosphoprotein</keyword>
<dbReference type="InterPro" id="IPR004358">
    <property type="entry name" value="Sig_transdc_His_kin-like_C"/>
</dbReference>
<keyword evidence="6" id="KW-0808">Transferase</keyword>
<dbReference type="SMART" id="SM00073">
    <property type="entry name" value="HPT"/>
    <property type="match status" value="1"/>
</dbReference>
<dbReference type="InterPro" id="IPR036061">
    <property type="entry name" value="CheW-like_dom_sf"/>
</dbReference>
<comment type="function">
    <text evidence="11">Involved in the transmission of sensory signals from the chemoreceptors to the flagellar motors. CheA is autophosphorylated; it can transfer its phosphate group to either CheB or CheY.</text>
</comment>
<dbReference type="Pfam" id="PF01584">
    <property type="entry name" value="CheW"/>
    <property type="match status" value="1"/>
</dbReference>
<evidence type="ECO:0000256" key="12">
    <source>
        <dbReference type="PROSITE-ProRule" id="PRU00110"/>
    </source>
</evidence>